<dbReference type="Gene3D" id="3.40.50.720">
    <property type="entry name" value="NAD(P)-binding Rossmann-like Domain"/>
    <property type="match status" value="1"/>
</dbReference>
<organism evidence="2 3">
    <name type="scientific">Macrostomum lignano</name>
    <dbReference type="NCBI Taxonomy" id="282301"/>
    <lineage>
        <taxon>Eukaryota</taxon>
        <taxon>Metazoa</taxon>
        <taxon>Spiralia</taxon>
        <taxon>Lophotrochozoa</taxon>
        <taxon>Platyhelminthes</taxon>
        <taxon>Rhabditophora</taxon>
        <taxon>Macrostomorpha</taxon>
        <taxon>Macrostomida</taxon>
        <taxon>Macrostomidae</taxon>
        <taxon>Macrostomum</taxon>
    </lineage>
</organism>
<dbReference type="InterPro" id="IPR038252">
    <property type="entry name" value="UBA_E1_C_sf"/>
</dbReference>
<dbReference type="SMART" id="SM00985">
    <property type="entry name" value="UBA_e1_C"/>
    <property type="match status" value="1"/>
</dbReference>
<dbReference type="AlphaFoldDB" id="A0A1I8JGJ4"/>
<keyword evidence="2" id="KW-1185">Reference proteome</keyword>
<evidence type="ECO:0000313" key="2">
    <source>
        <dbReference type="Proteomes" id="UP000095280"/>
    </source>
</evidence>
<proteinExistence type="predicted"/>
<dbReference type="Proteomes" id="UP000095280">
    <property type="component" value="Unplaced"/>
</dbReference>
<feature type="domain" description="Ubiquitin-activating enzyme E1 C-terminal" evidence="1">
    <location>
        <begin position="26"/>
        <end position="140"/>
    </location>
</feature>
<protein>
    <submittedName>
        <fullName evidence="3">UBA_e1_C domain-containing protein</fullName>
    </submittedName>
</protein>
<dbReference type="InterPro" id="IPR018965">
    <property type="entry name" value="Ub-activating_enz_E1_C"/>
</dbReference>
<name>A0A1I8JGJ4_9PLAT</name>
<reference evidence="3" key="1">
    <citation type="submission" date="2016-11" db="UniProtKB">
        <authorList>
            <consortium name="WormBaseParasite"/>
        </authorList>
    </citation>
    <scope>IDENTIFICATION</scope>
</reference>
<evidence type="ECO:0000259" key="1">
    <source>
        <dbReference type="SMART" id="SM00985"/>
    </source>
</evidence>
<evidence type="ECO:0000313" key="3">
    <source>
        <dbReference type="WBParaSite" id="maker-uti_cns_0047319-snap-gene-0.9-mRNA-1"/>
    </source>
</evidence>
<sequence>MLKYIRHRPKPSAQPVRDANEQLSGYRNCFLNLAVPLLVLSEPGPCRKQPLPGGRNFTEWDRWEVGPLSRSATIAQLTQQVQQRYGLTPSMVCQGSKSVYIPMLPGHRKRLQQTLLTHARVNPGDSYVDLTVMYEPDASICRGDAATDDDIETDIVGPIVRVHLSDE</sequence>
<dbReference type="Gene3D" id="3.10.290.60">
    <property type="entry name" value="Ubiquitin-activating enzyme E1, UFD domain"/>
    <property type="match status" value="1"/>
</dbReference>
<dbReference type="WBParaSite" id="maker-uti_cns_0047319-snap-gene-0.9-mRNA-1">
    <property type="protein sequence ID" value="maker-uti_cns_0047319-snap-gene-0.9-mRNA-1"/>
    <property type="gene ID" value="maker-uti_cns_0047319-snap-gene-0.9"/>
</dbReference>
<dbReference type="Pfam" id="PF09358">
    <property type="entry name" value="E1_UFD"/>
    <property type="match status" value="1"/>
</dbReference>
<accession>A0A1I8JGJ4</accession>